<evidence type="ECO:0000256" key="2">
    <source>
        <dbReference type="ARBA" id="ARBA00004726"/>
    </source>
</evidence>
<reference evidence="17" key="1">
    <citation type="journal article" date="2014" name="Int. J. Syst. Evol. Microbiol.">
        <title>Complete genome sequence of Corynebacterium casei LMG S-19264T (=DSM 44701T), isolated from a smear-ripened cheese.</title>
        <authorList>
            <consortium name="US DOE Joint Genome Institute (JGI-PGF)"/>
            <person name="Walter F."/>
            <person name="Albersmeier A."/>
            <person name="Kalinowski J."/>
            <person name="Ruckert C."/>
        </authorList>
    </citation>
    <scope>NUCLEOTIDE SEQUENCE</scope>
    <source>
        <strain evidence="17">KCTC 23430</strain>
    </source>
</reference>
<evidence type="ECO:0000256" key="8">
    <source>
        <dbReference type="ARBA" id="ARBA00022741"/>
    </source>
</evidence>
<reference evidence="17" key="2">
    <citation type="submission" date="2020-09" db="EMBL/GenBank/DDBJ databases">
        <authorList>
            <person name="Sun Q."/>
            <person name="Kim S."/>
        </authorList>
    </citation>
    <scope>NUCLEOTIDE SEQUENCE</scope>
    <source>
        <strain evidence="17">KCTC 23430</strain>
    </source>
</reference>
<evidence type="ECO:0000256" key="14">
    <source>
        <dbReference type="ARBA" id="ARBA00049494"/>
    </source>
</evidence>
<gene>
    <name evidence="17" type="primary">ribF</name>
    <name evidence="17" type="ORF">GCM10007053_27370</name>
</gene>
<dbReference type="EC" id="2.7.1.26" evidence="15"/>
<dbReference type="CDD" id="cd02064">
    <property type="entry name" value="FAD_synthetase_N"/>
    <property type="match status" value="1"/>
</dbReference>
<keyword evidence="5 15" id="KW-0288">FMN</keyword>
<dbReference type="InterPro" id="IPR002606">
    <property type="entry name" value="Riboflavin_kinase_bac"/>
</dbReference>
<keyword evidence="10 15" id="KW-0274">FAD</keyword>
<dbReference type="PIRSF" id="PIRSF004491">
    <property type="entry name" value="FAD_Synth"/>
    <property type="match status" value="1"/>
</dbReference>
<evidence type="ECO:0000313" key="18">
    <source>
        <dbReference type="Proteomes" id="UP000644693"/>
    </source>
</evidence>
<evidence type="ECO:0000256" key="11">
    <source>
        <dbReference type="ARBA" id="ARBA00022840"/>
    </source>
</evidence>
<comment type="catalytic activity">
    <reaction evidence="13 15">
        <text>riboflavin + ATP = FMN + ADP + H(+)</text>
        <dbReference type="Rhea" id="RHEA:14357"/>
        <dbReference type="ChEBI" id="CHEBI:15378"/>
        <dbReference type="ChEBI" id="CHEBI:30616"/>
        <dbReference type="ChEBI" id="CHEBI:57986"/>
        <dbReference type="ChEBI" id="CHEBI:58210"/>
        <dbReference type="ChEBI" id="CHEBI:456216"/>
        <dbReference type="EC" id="2.7.1.26"/>
    </reaction>
</comment>
<dbReference type="SUPFAM" id="SSF82114">
    <property type="entry name" value="Riboflavin kinase-like"/>
    <property type="match status" value="1"/>
</dbReference>
<dbReference type="GO" id="GO:0009398">
    <property type="term" value="P:FMN biosynthetic process"/>
    <property type="evidence" value="ECO:0007669"/>
    <property type="project" value="UniProtKB-UniRule"/>
</dbReference>
<dbReference type="Gene3D" id="3.40.50.620">
    <property type="entry name" value="HUPs"/>
    <property type="match status" value="1"/>
</dbReference>
<evidence type="ECO:0000256" key="1">
    <source>
        <dbReference type="ARBA" id="ARBA00002121"/>
    </source>
</evidence>
<dbReference type="InterPro" id="IPR015864">
    <property type="entry name" value="FAD_synthase"/>
</dbReference>
<dbReference type="Gene3D" id="2.40.30.30">
    <property type="entry name" value="Riboflavin kinase-like"/>
    <property type="match status" value="1"/>
</dbReference>
<proteinExistence type="inferred from homology"/>
<dbReference type="FunFam" id="3.40.50.620:FF:000021">
    <property type="entry name" value="Riboflavin biosynthesis protein"/>
    <property type="match status" value="1"/>
</dbReference>
<dbReference type="EC" id="2.7.7.2" evidence="15"/>
<evidence type="ECO:0000256" key="4">
    <source>
        <dbReference type="ARBA" id="ARBA00022630"/>
    </source>
</evidence>
<evidence type="ECO:0000256" key="10">
    <source>
        <dbReference type="ARBA" id="ARBA00022827"/>
    </source>
</evidence>
<name>A0A918XMI6_9GAMM</name>
<dbReference type="RefSeq" id="WP_189478386.1">
    <property type="nucleotide sequence ID" value="NZ_BMYM01000003.1"/>
</dbReference>
<dbReference type="Proteomes" id="UP000644693">
    <property type="component" value="Unassembled WGS sequence"/>
</dbReference>
<keyword evidence="11 15" id="KW-0067">ATP-binding</keyword>
<comment type="pathway">
    <text evidence="2 15">Cofactor biosynthesis; FAD biosynthesis; FAD from FMN: step 1/1.</text>
</comment>
<dbReference type="Pfam" id="PF01687">
    <property type="entry name" value="Flavokinase"/>
    <property type="match status" value="1"/>
</dbReference>
<keyword evidence="4 15" id="KW-0285">Flavoprotein</keyword>
<evidence type="ECO:0000256" key="7">
    <source>
        <dbReference type="ARBA" id="ARBA00022695"/>
    </source>
</evidence>
<protein>
    <recommendedName>
        <fullName evidence="15">Riboflavin biosynthesis protein</fullName>
    </recommendedName>
    <domain>
        <recommendedName>
            <fullName evidence="15">Riboflavin kinase</fullName>
            <ecNumber evidence="15">2.7.1.26</ecNumber>
        </recommendedName>
        <alternativeName>
            <fullName evidence="15">Flavokinase</fullName>
        </alternativeName>
    </domain>
    <domain>
        <recommendedName>
            <fullName evidence="15">FMN adenylyltransferase</fullName>
            <ecNumber evidence="15">2.7.7.2</ecNumber>
        </recommendedName>
        <alternativeName>
            <fullName evidence="15">FAD pyrophosphorylase</fullName>
        </alternativeName>
        <alternativeName>
            <fullName evidence="15">FAD synthase</fullName>
        </alternativeName>
    </domain>
</protein>
<dbReference type="GO" id="GO:0003919">
    <property type="term" value="F:FMN adenylyltransferase activity"/>
    <property type="evidence" value="ECO:0007669"/>
    <property type="project" value="UniProtKB-UniRule"/>
</dbReference>
<dbReference type="PANTHER" id="PTHR22749">
    <property type="entry name" value="RIBOFLAVIN KINASE/FMN ADENYLYLTRANSFERASE"/>
    <property type="match status" value="1"/>
</dbReference>
<dbReference type="AlphaFoldDB" id="A0A918XMI6"/>
<keyword evidence="6 15" id="KW-0808">Transferase</keyword>
<dbReference type="GO" id="GO:0006747">
    <property type="term" value="P:FAD biosynthetic process"/>
    <property type="evidence" value="ECO:0007669"/>
    <property type="project" value="UniProtKB-UniRule"/>
</dbReference>
<dbReference type="InterPro" id="IPR023468">
    <property type="entry name" value="Riboflavin_kinase"/>
</dbReference>
<dbReference type="NCBIfam" id="NF004163">
    <property type="entry name" value="PRK05627.1-6"/>
    <property type="match status" value="1"/>
</dbReference>
<keyword evidence="7 15" id="KW-0548">Nucleotidyltransferase</keyword>
<comment type="function">
    <text evidence="1">Catalyzes the phosphorylation of riboflavin to FMN followed by the adenylation of FMN to FAD.</text>
</comment>
<comment type="pathway">
    <text evidence="3 15">Cofactor biosynthesis; FMN biosynthesis; FMN from riboflavin (ATP route): step 1/1.</text>
</comment>
<organism evidence="17 18">
    <name type="scientific">Parahalioglobus pacificus</name>
    <dbReference type="NCBI Taxonomy" id="930806"/>
    <lineage>
        <taxon>Bacteria</taxon>
        <taxon>Pseudomonadati</taxon>
        <taxon>Pseudomonadota</taxon>
        <taxon>Gammaproteobacteria</taxon>
        <taxon>Cellvibrionales</taxon>
        <taxon>Halieaceae</taxon>
        <taxon>Parahalioglobus</taxon>
    </lineage>
</organism>
<keyword evidence="18" id="KW-1185">Reference proteome</keyword>
<dbReference type="PANTHER" id="PTHR22749:SF6">
    <property type="entry name" value="RIBOFLAVIN KINASE"/>
    <property type="match status" value="1"/>
</dbReference>
<dbReference type="NCBIfam" id="TIGR00083">
    <property type="entry name" value="ribF"/>
    <property type="match status" value="1"/>
</dbReference>
<comment type="similarity">
    <text evidence="15">Belongs to the ribF family.</text>
</comment>
<dbReference type="SUPFAM" id="SSF52374">
    <property type="entry name" value="Nucleotidylyl transferase"/>
    <property type="match status" value="1"/>
</dbReference>
<sequence>MELIRGLHNLRPRHRGCVATVGAFDGVHLGHRAVIGHLLEKSRELGLPSAVMVFEPLPREYLSPIKAPARLMSFREKFVALRELGVDLLLRVRFNERVRTMSAGAFVEDIFVQGLGVRYVVLGDDFRFGNDREGDLAFMQAEGQAHGFEAAPTPTFALAEQRVSSTRIREVLAAGEFSLAETLLGRPYSISGRVGYGRQLGRTLDAPTANVELNRLRAPINGVFAVTVNGGGLVNAPAVANVGTRPTVNDSIRANLEVHVLEGSPNLYGERIEVTFCHKMRDEVKYDSLDALKAGIAQDIRNTAQWFARRGH</sequence>
<keyword evidence="9 15" id="KW-0418">Kinase</keyword>
<comment type="catalytic activity">
    <reaction evidence="14 15">
        <text>FMN + ATP + H(+) = FAD + diphosphate</text>
        <dbReference type="Rhea" id="RHEA:17237"/>
        <dbReference type="ChEBI" id="CHEBI:15378"/>
        <dbReference type="ChEBI" id="CHEBI:30616"/>
        <dbReference type="ChEBI" id="CHEBI:33019"/>
        <dbReference type="ChEBI" id="CHEBI:57692"/>
        <dbReference type="ChEBI" id="CHEBI:58210"/>
        <dbReference type="EC" id="2.7.7.2"/>
    </reaction>
</comment>
<evidence type="ECO:0000256" key="15">
    <source>
        <dbReference type="PIRNR" id="PIRNR004491"/>
    </source>
</evidence>
<dbReference type="InterPro" id="IPR014729">
    <property type="entry name" value="Rossmann-like_a/b/a_fold"/>
</dbReference>
<dbReference type="SMART" id="SM00904">
    <property type="entry name" value="Flavokinase"/>
    <property type="match status" value="1"/>
</dbReference>
<evidence type="ECO:0000256" key="9">
    <source>
        <dbReference type="ARBA" id="ARBA00022777"/>
    </source>
</evidence>
<feature type="domain" description="Riboflavin kinase" evidence="16">
    <location>
        <begin position="183"/>
        <end position="308"/>
    </location>
</feature>
<dbReference type="NCBIfam" id="NF004159">
    <property type="entry name" value="PRK05627.1-2"/>
    <property type="match status" value="1"/>
</dbReference>
<comment type="caution">
    <text evidence="17">The sequence shown here is derived from an EMBL/GenBank/DDBJ whole genome shotgun (WGS) entry which is preliminary data.</text>
</comment>
<evidence type="ECO:0000256" key="6">
    <source>
        <dbReference type="ARBA" id="ARBA00022679"/>
    </source>
</evidence>
<evidence type="ECO:0000259" key="16">
    <source>
        <dbReference type="SMART" id="SM00904"/>
    </source>
</evidence>
<keyword evidence="8 15" id="KW-0547">Nucleotide-binding</keyword>
<evidence type="ECO:0000313" key="17">
    <source>
        <dbReference type="EMBL" id="GHD37834.1"/>
    </source>
</evidence>
<evidence type="ECO:0000256" key="5">
    <source>
        <dbReference type="ARBA" id="ARBA00022643"/>
    </source>
</evidence>
<dbReference type="GO" id="GO:0009231">
    <property type="term" value="P:riboflavin biosynthetic process"/>
    <property type="evidence" value="ECO:0007669"/>
    <property type="project" value="InterPro"/>
</dbReference>
<keyword evidence="12" id="KW-0511">Multifunctional enzyme</keyword>
<evidence type="ECO:0000256" key="12">
    <source>
        <dbReference type="ARBA" id="ARBA00023268"/>
    </source>
</evidence>
<dbReference type="GO" id="GO:0008531">
    <property type="term" value="F:riboflavin kinase activity"/>
    <property type="evidence" value="ECO:0007669"/>
    <property type="project" value="UniProtKB-UniRule"/>
</dbReference>
<evidence type="ECO:0000256" key="3">
    <source>
        <dbReference type="ARBA" id="ARBA00005201"/>
    </source>
</evidence>
<dbReference type="InterPro" id="IPR015865">
    <property type="entry name" value="Riboflavin_kinase_bac/euk"/>
</dbReference>
<dbReference type="EMBL" id="BMYM01000003">
    <property type="protein sequence ID" value="GHD37834.1"/>
    <property type="molecule type" value="Genomic_DNA"/>
</dbReference>
<dbReference type="InterPro" id="IPR023465">
    <property type="entry name" value="Riboflavin_kinase_dom_sf"/>
</dbReference>
<evidence type="ECO:0000256" key="13">
    <source>
        <dbReference type="ARBA" id="ARBA00047880"/>
    </source>
</evidence>
<accession>A0A918XMI6</accession>
<dbReference type="GO" id="GO:0005524">
    <property type="term" value="F:ATP binding"/>
    <property type="evidence" value="ECO:0007669"/>
    <property type="project" value="UniProtKB-UniRule"/>
</dbReference>
<dbReference type="Pfam" id="PF06574">
    <property type="entry name" value="FAD_syn"/>
    <property type="match status" value="1"/>
</dbReference>